<keyword evidence="2" id="KW-1185">Reference proteome</keyword>
<protein>
    <submittedName>
        <fullName evidence="1">Uncharacterized protein</fullName>
    </submittedName>
</protein>
<reference evidence="1" key="1">
    <citation type="submission" date="2020-05" db="UniProtKB">
        <authorList>
            <consortium name="EnsemblMetazoa"/>
        </authorList>
    </citation>
    <scope>IDENTIFICATION</scope>
    <source>
        <strain evidence="1">MAF</strain>
    </source>
</reference>
<dbReference type="VEuPathDB" id="VectorBase:AMEM003487"/>
<dbReference type="Proteomes" id="UP000075903">
    <property type="component" value="Unassembled WGS sequence"/>
</dbReference>
<sequence length="630" mass="65931">MQLSSSEPVSMNSMSSSARFRMMPSSVASGAVAASGSTAPLAFGPPSRLAGSRRCFGFWLRRTVAPLPAPSPNSRSTKFSETASSAAQSDSSVSVRLFCVVTSVSSGESESGSWVAATATSGGSISPAIGVCSASVSLSGGLGSARLRWVGFGGTALRCASSTNGRFLSVSSLCSCSESNRKPPVRCETNWYYLLVGVAFRLPRVLRCTLHHRADAVLVHLGLQQLGRYLRVGRQPLHQLQVLRIAYVPAVDDHQAVDLHQLARCVAHLESRHEPLVPPPFAVCSIVLSLLSFRALPDAGSGMAFELVGRSGPIAPAPPPATFEGAMLKSSVVSTSDRSQLGESVVRSMYACFSAPMYFRSGPAIGSWVAPEDATSRWVGDAVVAFPFSGVTMSMISITSTSSSSSPLAGKHSLDLISFSLFSTSVVLIVSTSEERLLAAPAPTLPTTFGCPLPDRLPSYTFSFSVSLADSVGPGATGVTGTGAAGALAFRNGCSVGLTCTAAAGLSSFWHSVMFEWNVLNLESSAEAEPDLRMPSPVVPSPSRYFFFSSRLFLDAMPSSPGRGTASGARFCTSLIVGSTSTSGLNSRWNEGGTRCGCSSSNSESVDISVEFTSELEAPWGKQKKMGTAY</sequence>
<dbReference type="AlphaFoldDB" id="A0A182UTR3"/>
<organism evidence="1 2">
    <name type="scientific">Anopheles merus</name>
    <name type="common">Mosquito</name>
    <dbReference type="NCBI Taxonomy" id="30066"/>
    <lineage>
        <taxon>Eukaryota</taxon>
        <taxon>Metazoa</taxon>
        <taxon>Ecdysozoa</taxon>
        <taxon>Arthropoda</taxon>
        <taxon>Hexapoda</taxon>
        <taxon>Insecta</taxon>
        <taxon>Pterygota</taxon>
        <taxon>Neoptera</taxon>
        <taxon>Endopterygota</taxon>
        <taxon>Diptera</taxon>
        <taxon>Nematocera</taxon>
        <taxon>Culicoidea</taxon>
        <taxon>Culicidae</taxon>
        <taxon>Anophelinae</taxon>
        <taxon>Anopheles</taxon>
    </lineage>
</organism>
<evidence type="ECO:0000313" key="1">
    <source>
        <dbReference type="EnsemblMetazoa" id="AMEM003487-PA"/>
    </source>
</evidence>
<accession>A0A182UTR3</accession>
<dbReference type="EnsemblMetazoa" id="AMEM003487-RA">
    <property type="protein sequence ID" value="AMEM003487-PA"/>
    <property type="gene ID" value="AMEM003487"/>
</dbReference>
<proteinExistence type="predicted"/>
<name>A0A182UTR3_ANOME</name>
<evidence type="ECO:0000313" key="2">
    <source>
        <dbReference type="Proteomes" id="UP000075903"/>
    </source>
</evidence>